<dbReference type="PANTHER" id="PTHR30537:SF5">
    <property type="entry name" value="HTH-TYPE TRANSCRIPTIONAL ACTIVATOR TTDR-RELATED"/>
    <property type="match status" value="1"/>
</dbReference>
<dbReference type="Gene3D" id="3.40.190.290">
    <property type="match status" value="1"/>
</dbReference>
<dbReference type="InterPro" id="IPR000847">
    <property type="entry name" value="LysR_HTH_N"/>
</dbReference>
<organism evidence="9 10">
    <name type="scientific">Rhizobium jaguaris</name>
    <dbReference type="NCBI Taxonomy" id="1312183"/>
    <lineage>
        <taxon>Bacteria</taxon>
        <taxon>Pseudomonadati</taxon>
        <taxon>Pseudomonadota</taxon>
        <taxon>Alphaproteobacteria</taxon>
        <taxon>Hyphomicrobiales</taxon>
        <taxon>Rhizobiaceae</taxon>
        <taxon>Rhizobium/Agrobacterium group</taxon>
        <taxon>Rhizobium</taxon>
    </lineage>
</organism>
<dbReference type="SUPFAM" id="SSF53850">
    <property type="entry name" value="Periplasmic binding protein-like II"/>
    <property type="match status" value="1"/>
</dbReference>
<name>A0A387FX44_9HYPH</name>
<dbReference type="CDD" id="cd08474">
    <property type="entry name" value="PBP2_CrgA_like_5"/>
    <property type="match status" value="1"/>
</dbReference>
<reference evidence="9 10" key="1">
    <citation type="submission" date="2018-10" db="EMBL/GenBank/DDBJ databases">
        <title>Rhizobium etli, R. leguminosarum and a new Rhizobium genospecies from Phaseolus dumosus.</title>
        <authorList>
            <person name="Ramirez-Puebla S.T."/>
            <person name="Rogel-Hernandez M.A."/>
            <person name="Guerrero G."/>
            <person name="Ormeno-Orrillo E."/>
            <person name="Martinez-Romero J.C."/>
            <person name="Negrete-Yankelevich S."/>
            <person name="Martinez-Romero E."/>
        </authorList>
    </citation>
    <scope>NUCLEOTIDE SEQUENCE [LARGE SCALE GENOMIC DNA]</scope>
    <source>
        <strain evidence="9 10">CCGE525</strain>
        <plasmid evidence="10">prccge525c</plasmid>
    </source>
</reference>
<dbReference type="KEGG" id="rjg:CCGE525_30345"/>
<geneLocation type="plasmid" evidence="10">
    <name>prccge525c</name>
</geneLocation>
<dbReference type="PANTHER" id="PTHR30537">
    <property type="entry name" value="HTH-TYPE TRANSCRIPTIONAL REGULATOR"/>
    <property type="match status" value="1"/>
</dbReference>
<dbReference type="OrthoDB" id="9813056at2"/>
<dbReference type="InterPro" id="IPR036390">
    <property type="entry name" value="WH_DNA-bd_sf"/>
</dbReference>
<dbReference type="PROSITE" id="PS50931">
    <property type="entry name" value="HTH_LYSR"/>
    <property type="match status" value="1"/>
</dbReference>
<dbReference type="GO" id="GO:0003677">
    <property type="term" value="F:DNA binding"/>
    <property type="evidence" value="ECO:0007669"/>
    <property type="project" value="UniProtKB-KW"/>
</dbReference>
<keyword evidence="2" id="KW-0805">Transcription regulation</keyword>
<dbReference type="Pfam" id="PF03466">
    <property type="entry name" value="LysR_substrate"/>
    <property type="match status" value="1"/>
</dbReference>
<comment type="function">
    <text evidence="5">Transcriptional regulator of the ttuABCDE tartrate utilization operon.</text>
</comment>
<dbReference type="GO" id="GO:0003700">
    <property type="term" value="F:DNA-binding transcription factor activity"/>
    <property type="evidence" value="ECO:0007669"/>
    <property type="project" value="InterPro"/>
</dbReference>
<gene>
    <name evidence="9" type="ORF">CCGE525_30345</name>
</gene>
<dbReference type="FunFam" id="1.10.10.10:FF:000001">
    <property type="entry name" value="LysR family transcriptional regulator"/>
    <property type="match status" value="1"/>
</dbReference>
<dbReference type="SUPFAM" id="SSF46785">
    <property type="entry name" value="Winged helix' DNA-binding domain"/>
    <property type="match status" value="1"/>
</dbReference>
<feature type="domain" description="HTH lysR-type" evidence="8">
    <location>
        <begin position="9"/>
        <end position="61"/>
    </location>
</feature>
<dbReference type="InterPro" id="IPR005119">
    <property type="entry name" value="LysR_subst-bd"/>
</dbReference>
<keyword evidence="4" id="KW-0804">Transcription</keyword>
<dbReference type="EMBL" id="CP032695">
    <property type="protein sequence ID" value="AYG63008.1"/>
    <property type="molecule type" value="Genomic_DNA"/>
</dbReference>
<evidence type="ECO:0000259" key="8">
    <source>
        <dbReference type="PROSITE" id="PS50931"/>
    </source>
</evidence>
<evidence type="ECO:0000256" key="3">
    <source>
        <dbReference type="ARBA" id="ARBA00023125"/>
    </source>
</evidence>
<accession>A0A387FX44</accession>
<evidence type="ECO:0000256" key="6">
    <source>
        <dbReference type="ARBA" id="ARBA00067332"/>
    </source>
</evidence>
<protein>
    <recommendedName>
        <fullName evidence="6">HTH-type transcriptional regulator TtuA</fullName>
    </recommendedName>
    <alternativeName>
        <fullName evidence="7">Tartrate utilization transcriptional regulator</fullName>
    </alternativeName>
</protein>
<dbReference type="AlphaFoldDB" id="A0A387FX44"/>
<dbReference type="RefSeq" id="WP_120707915.1">
    <property type="nucleotide sequence ID" value="NZ_CP032695.1"/>
</dbReference>
<keyword evidence="10" id="KW-1185">Reference proteome</keyword>
<proteinExistence type="inferred from homology"/>
<evidence type="ECO:0000256" key="4">
    <source>
        <dbReference type="ARBA" id="ARBA00023163"/>
    </source>
</evidence>
<dbReference type="InterPro" id="IPR058163">
    <property type="entry name" value="LysR-type_TF_proteobact-type"/>
</dbReference>
<dbReference type="Pfam" id="PF00126">
    <property type="entry name" value="HTH_1"/>
    <property type="match status" value="1"/>
</dbReference>
<evidence type="ECO:0000256" key="7">
    <source>
        <dbReference type="ARBA" id="ARBA00083243"/>
    </source>
</evidence>
<keyword evidence="9" id="KW-0614">Plasmid</keyword>
<dbReference type="Proteomes" id="UP000282195">
    <property type="component" value="Plasmid pRCCGE525c"/>
</dbReference>
<dbReference type="InterPro" id="IPR036388">
    <property type="entry name" value="WH-like_DNA-bd_sf"/>
</dbReference>
<evidence type="ECO:0000313" key="9">
    <source>
        <dbReference type="EMBL" id="AYG63008.1"/>
    </source>
</evidence>
<comment type="similarity">
    <text evidence="1">Belongs to the LysR transcriptional regulatory family.</text>
</comment>
<evidence type="ECO:0000256" key="5">
    <source>
        <dbReference type="ARBA" id="ARBA00054626"/>
    </source>
</evidence>
<sequence length="299" mass="32386">MHKSGLIELEAVIAVARRGSFRAAAVELGMSSTALSHAVAGLEARLGVRLFNRTTRSVSLSAAGEQFVATVAPALKDIQGAVEAVNSLRDTPAGILRINSSVGAARQVLTPIVLEYLNRYPDMQVDLVTEGRMIDIVVGGFDAGIRTVDTVPKDMIAVPFGPPLRYAVVGSRNYFERHPQPGKPQDLMQHRCIRARLPSGAPYRWEFEGHGEVLTLDVPGSLTLDEPTLILEAAREGAGLAHLSEWSAAADIAEGRLLHVLKDWTPVLPGLCLYYPSRRLLPAGLRAFVDLIHEIGRHV</sequence>
<keyword evidence="3" id="KW-0238">DNA-binding</keyword>
<dbReference type="Gene3D" id="1.10.10.10">
    <property type="entry name" value="Winged helix-like DNA-binding domain superfamily/Winged helix DNA-binding domain"/>
    <property type="match status" value="1"/>
</dbReference>
<evidence type="ECO:0000256" key="2">
    <source>
        <dbReference type="ARBA" id="ARBA00023015"/>
    </source>
</evidence>
<evidence type="ECO:0000256" key="1">
    <source>
        <dbReference type="ARBA" id="ARBA00009437"/>
    </source>
</evidence>
<evidence type="ECO:0000313" key="10">
    <source>
        <dbReference type="Proteomes" id="UP000282195"/>
    </source>
</evidence>